<gene>
    <name evidence="12" type="primary">fxlM</name>
    <name evidence="12" type="ORF">EFW17_08775</name>
</gene>
<comment type="similarity">
    <text evidence="2">Belongs to the methyltransferase superfamily. L-isoaspartyl/D-aspartyl protein methyltransferase family.</text>
</comment>
<evidence type="ECO:0000256" key="9">
    <source>
        <dbReference type="ARBA" id="ARBA00030757"/>
    </source>
</evidence>
<dbReference type="InterPro" id="IPR000682">
    <property type="entry name" value="PCMT"/>
</dbReference>
<evidence type="ECO:0000256" key="10">
    <source>
        <dbReference type="ARBA" id="ARBA00031323"/>
    </source>
</evidence>
<evidence type="ECO:0000256" key="5">
    <source>
        <dbReference type="ARBA" id="ARBA00022490"/>
    </source>
</evidence>
<dbReference type="PANTHER" id="PTHR11579">
    <property type="entry name" value="PROTEIN-L-ISOASPARTATE O-METHYLTRANSFERASE"/>
    <property type="match status" value="1"/>
</dbReference>
<keyword evidence="8" id="KW-0949">S-adenosyl-L-methionine</keyword>
<comment type="caution">
    <text evidence="12">The sequence shown here is derived from an EMBL/GenBank/DDBJ whole genome shotgun (WGS) entry which is preliminary data.</text>
</comment>
<name>A0A3N0ECK2_9ACTN</name>
<evidence type="ECO:0000256" key="3">
    <source>
        <dbReference type="ARBA" id="ARBA00011890"/>
    </source>
</evidence>
<proteinExistence type="inferred from homology"/>
<evidence type="ECO:0000313" key="13">
    <source>
        <dbReference type="Proteomes" id="UP000269198"/>
    </source>
</evidence>
<protein>
    <recommendedName>
        <fullName evidence="4">Protein-L-isoaspartate O-methyltransferase</fullName>
        <ecNumber evidence="3">2.1.1.77</ecNumber>
    </recommendedName>
    <alternativeName>
        <fullName evidence="11">L-isoaspartyl protein carboxyl methyltransferase</fullName>
    </alternativeName>
    <alternativeName>
        <fullName evidence="9">Protein L-isoaspartyl methyltransferase</fullName>
    </alternativeName>
    <alternativeName>
        <fullName evidence="10">Protein-beta-aspartate methyltransferase</fullName>
    </alternativeName>
</protein>
<dbReference type="EMBL" id="RJMB01000006">
    <property type="protein sequence ID" value="RNL85555.1"/>
    <property type="molecule type" value="Genomic_DNA"/>
</dbReference>
<dbReference type="SUPFAM" id="SSF53335">
    <property type="entry name" value="S-adenosyl-L-methionine-dependent methyltransferases"/>
    <property type="match status" value="1"/>
</dbReference>
<accession>A0A3N0ECK2</accession>
<sequence>MLDDTHLRTQLIDTLTRDGWITTPAIETAMRTVDRHLFLPDVSAQEAYEDMNVPTKTGPDGECLSSASAPHIVAMMLEQLQPTPGMRVLEIGAGTGYNATLLTQLGAHVTTIDIDPDAVAHTRKSLERAGIEDVTLVEGDGGNGFAEGAPYDAIVVTAGAWDLPPAWIDQLAQGGLLVVPLRLRGTTRCVAFQRHGQTLVSHSVRLCGFIPMRGTEDGESDIDLGSKVTLRVDDDQDITPAALATVLDQPRHLTWSGVEIAVEPITGIWGRLAAHEPGTCRIAAEDTAVRTGRANPPIPMLSPAIVEGASLAYLAHRPLEPGRSELGTYAHGPNAQALADRLVAHIRAWGADRQEHLHITATKRDTAPSNHPTSPGRLVSKHHVDLVVDHP</sequence>
<dbReference type="RefSeq" id="WP_123200812.1">
    <property type="nucleotide sequence ID" value="NZ_RJMB01000006.1"/>
</dbReference>
<dbReference type="GO" id="GO:0004719">
    <property type="term" value="F:protein-L-isoaspartate (D-aspartate) O-methyltransferase activity"/>
    <property type="evidence" value="ECO:0007669"/>
    <property type="project" value="UniProtKB-EC"/>
</dbReference>
<dbReference type="EC" id="2.1.1.77" evidence="3"/>
<dbReference type="Gene3D" id="3.40.50.150">
    <property type="entry name" value="Vaccinia Virus protein VP39"/>
    <property type="match status" value="1"/>
</dbReference>
<evidence type="ECO:0000256" key="8">
    <source>
        <dbReference type="ARBA" id="ARBA00022691"/>
    </source>
</evidence>
<dbReference type="NCBIfam" id="TIGR04364">
    <property type="entry name" value="methyltran_FxLD"/>
    <property type="match status" value="1"/>
</dbReference>
<organism evidence="12 13">
    <name type="scientific">Halostreptopolyspora alba</name>
    <dbReference type="NCBI Taxonomy" id="2487137"/>
    <lineage>
        <taxon>Bacteria</taxon>
        <taxon>Bacillati</taxon>
        <taxon>Actinomycetota</taxon>
        <taxon>Actinomycetes</taxon>
        <taxon>Streptosporangiales</taxon>
        <taxon>Nocardiopsidaceae</taxon>
        <taxon>Halostreptopolyspora</taxon>
    </lineage>
</organism>
<evidence type="ECO:0000256" key="7">
    <source>
        <dbReference type="ARBA" id="ARBA00022679"/>
    </source>
</evidence>
<evidence type="ECO:0000256" key="6">
    <source>
        <dbReference type="ARBA" id="ARBA00022603"/>
    </source>
</evidence>
<dbReference type="InterPro" id="IPR029063">
    <property type="entry name" value="SAM-dependent_MTases_sf"/>
</dbReference>
<comment type="subcellular location">
    <subcellularLocation>
        <location evidence="1">Cytoplasm</location>
    </subcellularLocation>
</comment>
<evidence type="ECO:0000256" key="11">
    <source>
        <dbReference type="ARBA" id="ARBA00031350"/>
    </source>
</evidence>
<evidence type="ECO:0000256" key="2">
    <source>
        <dbReference type="ARBA" id="ARBA00005369"/>
    </source>
</evidence>
<keyword evidence="13" id="KW-1185">Reference proteome</keyword>
<evidence type="ECO:0000256" key="4">
    <source>
        <dbReference type="ARBA" id="ARBA00013346"/>
    </source>
</evidence>
<dbReference type="Proteomes" id="UP000269198">
    <property type="component" value="Unassembled WGS sequence"/>
</dbReference>
<reference evidence="12 13" key="1">
    <citation type="submission" date="2018-11" db="EMBL/GenBank/DDBJ databases">
        <title>The genome draft of YIM 96095.</title>
        <authorList>
            <person name="Tang S.-K."/>
            <person name="Chunyu W.-X."/>
            <person name="Feng Y.-Z."/>
        </authorList>
    </citation>
    <scope>NUCLEOTIDE SEQUENCE [LARGE SCALE GENOMIC DNA]</scope>
    <source>
        <strain evidence="12 13">YIM 96095</strain>
    </source>
</reference>
<dbReference type="OrthoDB" id="4035289at2"/>
<dbReference type="AlphaFoldDB" id="A0A3N0ECK2"/>
<keyword evidence="6 12" id="KW-0489">Methyltransferase</keyword>
<keyword evidence="5" id="KW-0963">Cytoplasm</keyword>
<dbReference type="PROSITE" id="PS01279">
    <property type="entry name" value="PCMT"/>
    <property type="match status" value="1"/>
</dbReference>
<evidence type="ECO:0000313" key="12">
    <source>
        <dbReference type="EMBL" id="RNL85555.1"/>
    </source>
</evidence>
<dbReference type="Pfam" id="PF01135">
    <property type="entry name" value="PCMT"/>
    <property type="match status" value="1"/>
</dbReference>
<dbReference type="InterPro" id="IPR027573">
    <property type="entry name" value="Methyltran_FxLD"/>
</dbReference>
<keyword evidence="7 12" id="KW-0808">Transferase</keyword>
<dbReference type="GO" id="GO:0032259">
    <property type="term" value="P:methylation"/>
    <property type="evidence" value="ECO:0007669"/>
    <property type="project" value="UniProtKB-KW"/>
</dbReference>
<dbReference type="PANTHER" id="PTHR11579:SF0">
    <property type="entry name" value="PROTEIN-L-ISOASPARTATE(D-ASPARTATE) O-METHYLTRANSFERASE"/>
    <property type="match status" value="1"/>
</dbReference>
<evidence type="ECO:0000256" key="1">
    <source>
        <dbReference type="ARBA" id="ARBA00004496"/>
    </source>
</evidence>
<dbReference type="GO" id="GO:0005737">
    <property type="term" value="C:cytoplasm"/>
    <property type="evidence" value="ECO:0007669"/>
    <property type="project" value="UniProtKB-SubCell"/>
</dbReference>
<dbReference type="CDD" id="cd02440">
    <property type="entry name" value="AdoMet_MTases"/>
    <property type="match status" value="1"/>
</dbReference>